<comment type="similarity">
    <text evidence="1">Belongs to the universal stress protein A family.</text>
</comment>
<dbReference type="CDD" id="cd00293">
    <property type="entry name" value="USP-like"/>
    <property type="match status" value="1"/>
</dbReference>
<dbReference type="Gene3D" id="3.40.50.620">
    <property type="entry name" value="HUPs"/>
    <property type="match status" value="1"/>
</dbReference>
<comment type="caution">
    <text evidence="3">The sequence shown here is derived from an EMBL/GenBank/DDBJ whole genome shotgun (WGS) entry which is preliminary data.</text>
</comment>
<evidence type="ECO:0000313" key="4">
    <source>
        <dbReference type="Proteomes" id="UP000184001"/>
    </source>
</evidence>
<dbReference type="InterPro" id="IPR006015">
    <property type="entry name" value="Universal_stress_UspA"/>
</dbReference>
<dbReference type="EMBL" id="FQZR01000002">
    <property type="protein sequence ID" value="SHI46195.1"/>
    <property type="molecule type" value="Genomic_DNA"/>
</dbReference>
<feature type="domain" description="UspA" evidence="2">
    <location>
        <begin position="6"/>
        <end position="161"/>
    </location>
</feature>
<sequence length="163" mass="17368">MLPEINKILLATDLSDDAGAALRYAISLSEKYTAELILLHVLPDMKEQLYLNSGFDFAAVYDDKTLKTLLEAGADKAKETVTELMRKQCEELAGGEQACAALKLTPIISSGSAVKKIIEHAKNCDLVVMGTKGHSKIGGILVGSVAQGVIAKSPTPVLIVRSE</sequence>
<reference evidence="3 4" key="1">
    <citation type="submission" date="2016-11" db="EMBL/GenBank/DDBJ databases">
        <authorList>
            <person name="Varghese N."/>
            <person name="Submissions S."/>
        </authorList>
    </citation>
    <scope>NUCLEOTIDE SEQUENCE [LARGE SCALE GENOMIC DNA]</scope>
    <source>
        <strain evidence="3 4">DSM 17919</strain>
    </source>
</reference>
<dbReference type="PANTHER" id="PTHR46268:SF6">
    <property type="entry name" value="UNIVERSAL STRESS PROTEIN UP12"/>
    <property type="match status" value="1"/>
</dbReference>
<dbReference type="RefSeq" id="WP_020001159.1">
    <property type="nucleotide sequence ID" value="NZ_CP192217.1"/>
</dbReference>
<dbReference type="PANTHER" id="PTHR46268">
    <property type="entry name" value="STRESS RESPONSE PROTEIN NHAX"/>
    <property type="match status" value="1"/>
</dbReference>
<dbReference type="SUPFAM" id="SSF52402">
    <property type="entry name" value="Adenine nucleotide alpha hydrolases-like"/>
    <property type="match status" value="1"/>
</dbReference>
<gene>
    <name evidence="3" type="ORF">SAMN05660830_00018</name>
</gene>
<name>A0A8G2C6J1_9BACT</name>
<dbReference type="PRINTS" id="PR01438">
    <property type="entry name" value="UNVRSLSTRESS"/>
</dbReference>
<proteinExistence type="inferred from homology"/>
<dbReference type="Pfam" id="PF00582">
    <property type="entry name" value="Usp"/>
    <property type="match status" value="1"/>
</dbReference>
<evidence type="ECO:0000313" key="3">
    <source>
        <dbReference type="EMBL" id="SHI46195.1"/>
    </source>
</evidence>
<dbReference type="Proteomes" id="UP000184001">
    <property type="component" value="Unassembled WGS sequence"/>
</dbReference>
<evidence type="ECO:0000256" key="1">
    <source>
        <dbReference type="ARBA" id="ARBA00008791"/>
    </source>
</evidence>
<protein>
    <submittedName>
        <fullName evidence="3">Nucleotide-binding universal stress protein, UspA family</fullName>
    </submittedName>
</protein>
<accession>A0A8G2C6J1</accession>
<organism evidence="3 4">
    <name type="scientific">Halodesulfovibrio aestuarii</name>
    <dbReference type="NCBI Taxonomy" id="126333"/>
    <lineage>
        <taxon>Bacteria</taxon>
        <taxon>Pseudomonadati</taxon>
        <taxon>Thermodesulfobacteriota</taxon>
        <taxon>Desulfovibrionia</taxon>
        <taxon>Desulfovibrionales</taxon>
        <taxon>Desulfovibrionaceae</taxon>
        <taxon>Halodesulfovibrio</taxon>
    </lineage>
</organism>
<dbReference type="AlphaFoldDB" id="A0A8G2C6J1"/>
<dbReference type="InterPro" id="IPR006016">
    <property type="entry name" value="UspA"/>
</dbReference>
<evidence type="ECO:0000259" key="2">
    <source>
        <dbReference type="Pfam" id="PF00582"/>
    </source>
</evidence>
<dbReference type="InterPro" id="IPR014729">
    <property type="entry name" value="Rossmann-like_a/b/a_fold"/>
</dbReference>